<reference evidence="3 4" key="1">
    <citation type="submission" date="2024-04" db="EMBL/GenBank/DDBJ databases">
        <title>Phyllosticta paracitricarpa is synonymous to the EU quarantine fungus P. citricarpa based on phylogenomic analyses.</title>
        <authorList>
            <consortium name="Lawrence Berkeley National Laboratory"/>
            <person name="Van Ingen-Buijs V.A."/>
            <person name="Van Westerhoven A.C."/>
            <person name="Haridas S."/>
            <person name="Skiadas P."/>
            <person name="Martin F."/>
            <person name="Groenewald J.Z."/>
            <person name="Crous P.W."/>
            <person name="Seidl M.F."/>
        </authorList>
    </citation>
    <scope>NUCLEOTIDE SEQUENCE [LARGE SCALE GENOMIC DNA]</scope>
    <source>
        <strain evidence="3 4">CBS 123374</strain>
    </source>
</reference>
<evidence type="ECO:0000313" key="4">
    <source>
        <dbReference type="Proteomes" id="UP001492380"/>
    </source>
</evidence>
<keyword evidence="2" id="KW-1133">Transmembrane helix</keyword>
<feature type="region of interest" description="Disordered" evidence="1">
    <location>
        <begin position="405"/>
        <end position="464"/>
    </location>
</feature>
<sequence length="464" mass="49827">MCCPLNWVCLSNWMCQNPDTKELGRYTCTDQNWDSDACPKFCDGIGFTGKDTPNSTDSGNCAIIDMGNDKYCCNGDNSGNCSNEHPALASFQLPDIPSSVIGTVTSVGLATISQASTTRILQNPSSSAEVSVAVTTDSAGDVATTTVWMNYSQPDPTCQTIRYGYCVDGSDHKSSSTKSILAIAISLGISIPLVLGAVILLFLRRRRKRRDQTSIQSNTYNANQDLYPHRRNSVSGRARSWVVHLFSAEHDPKSNSTASPEVNSKKKARVNSYDTATDVDGEKTCAVPELDGFPKAAGGPIMSTPHMTASPDMSAYPTINSTLQFGWDGVGTYQSEAEPRCSMKDTRFSRGSSSLDGGASNGPFVSRYGRMATEKDGVALPVELEAREARRRVASIRESVGTANSRVGRMGGQKHIQEESLLSSPKDHQTWQSNGVRRGSVVGAADGAGQGCDTESQKHGKSQK</sequence>
<keyword evidence="2" id="KW-0812">Transmembrane</keyword>
<dbReference type="Proteomes" id="UP001492380">
    <property type="component" value="Unassembled WGS sequence"/>
</dbReference>
<evidence type="ECO:0000256" key="2">
    <source>
        <dbReference type="SAM" id="Phobius"/>
    </source>
</evidence>
<proteinExistence type="predicted"/>
<keyword evidence="4" id="KW-1185">Reference proteome</keyword>
<comment type="caution">
    <text evidence="3">The sequence shown here is derived from an EMBL/GenBank/DDBJ whole genome shotgun (WGS) entry which is preliminary data.</text>
</comment>
<keyword evidence="2" id="KW-0472">Membrane</keyword>
<gene>
    <name evidence="3" type="ORF">HDK90DRAFT_472808</name>
</gene>
<feature type="region of interest" description="Disordered" evidence="1">
    <location>
        <begin position="251"/>
        <end position="275"/>
    </location>
</feature>
<dbReference type="EMBL" id="JBBWRZ010000001">
    <property type="protein sequence ID" value="KAK8246816.1"/>
    <property type="molecule type" value="Genomic_DNA"/>
</dbReference>
<evidence type="ECO:0000256" key="1">
    <source>
        <dbReference type="SAM" id="MobiDB-lite"/>
    </source>
</evidence>
<accession>A0ABR1Z445</accession>
<feature type="region of interest" description="Disordered" evidence="1">
    <location>
        <begin position="341"/>
        <end position="361"/>
    </location>
</feature>
<feature type="transmembrane region" description="Helical" evidence="2">
    <location>
        <begin position="180"/>
        <end position="203"/>
    </location>
</feature>
<evidence type="ECO:0000313" key="3">
    <source>
        <dbReference type="EMBL" id="KAK8246816.1"/>
    </source>
</evidence>
<organism evidence="3 4">
    <name type="scientific">Phyllosticta capitalensis</name>
    <dbReference type="NCBI Taxonomy" id="121624"/>
    <lineage>
        <taxon>Eukaryota</taxon>
        <taxon>Fungi</taxon>
        <taxon>Dikarya</taxon>
        <taxon>Ascomycota</taxon>
        <taxon>Pezizomycotina</taxon>
        <taxon>Dothideomycetes</taxon>
        <taxon>Dothideomycetes incertae sedis</taxon>
        <taxon>Botryosphaeriales</taxon>
        <taxon>Phyllostictaceae</taxon>
        <taxon>Phyllosticta</taxon>
    </lineage>
</organism>
<protein>
    <submittedName>
        <fullName evidence="3">Uncharacterized protein</fullName>
    </submittedName>
</protein>
<name>A0ABR1Z445_9PEZI</name>